<keyword evidence="1" id="KW-0210">Decarboxylase</keyword>
<name>A0A1Y6CKT0_9PROT</name>
<dbReference type="PANTHER" id="PTHR10067">
    <property type="entry name" value="PHOSPHATIDYLSERINE DECARBOXYLASE"/>
    <property type="match status" value="1"/>
</dbReference>
<evidence type="ECO:0000256" key="2">
    <source>
        <dbReference type="ARBA" id="ARBA00023145"/>
    </source>
</evidence>
<dbReference type="GO" id="GO:0008654">
    <property type="term" value="P:phospholipid biosynthetic process"/>
    <property type="evidence" value="ECO:0007669"/>
    <property type="project" value="InterPro"/>
</dbReference>
<dbReference type="Pfam" id="PF02666">
    <property type="entry name" value="PS_Dcarbxylase"/>
    <property type="match status" value="1"/>
</dbReference>
<proteinExistence type="predicted"/>
<accession>A0A1Y6CKT0</accession>
<dbReference type="EMBL" id="FWZX01000032">
    <property type="protein sequence ID" value="SMF73766.1"/>
    <property type="molecule type" value="Genomic_DNA"/>
</dbReference>
<keyword evidence="6" id="KW-1185">Reference proteome</keyword>
<sequence length="517" mass="55987">MSGTRIVARLGRFAGAGALAGLLLAGGLPGTPKAGAAELPKYETAVAAELRSLVPAADYAARLESLTALAHPFDPALALPPETLARVAASPCGASIAKLIEATYRDPRSYAALTLVAAGLTPPPRHYGARSPWLGAKSADALLGRMVGYFLDWCTFLPRISGNQDNGLAYIEGVAWLYYRNKAGQDYVQGRDPADPGRPLDTGLAFTRDFSIERGRFMDDPASTKYVAEWIADPRIEIGDYPLQKASDYKSWNAFFAREITIDEKTRTIPSRPATMPLSRYPERDYIVVAPTDCIMNPLVQVLEKDGKERRRFLDNPLQRDLVLDVKGIPVSVESLLGSTPEALKKPFEGGSGVACVLMPNTYHHFHAPVNGTVRHAEIVKRGTYGYLDWPNWVPPSGNVGQPGTDFSQFQQFQRGVVIIEVHYKGAEGREKTGFVASIPVGLNTIGSVVLDPDIKPGKEVKRGYTRIGNFYYGGSLDILLFSKGLVSAAIQTRLGNQIAIFNNGTTPPVRPGGASD</sequence>
<keyword evidence="2" id="KW-0865">Zymogen</keyword>
<dbReference type="STRING" id="560819.SAMN05428998_13253"/>
<evidence type="ECO:0000256" key="3">
    <source>
        <dbReference type="ARBA" id="ARBA00023239"/>
    </source>
</evidence>
<organism evidence="5 6">
    <name type="scientific">Tistlia consotensis USBA 355</name>
    <dbReference type="NCBI Taxonomy" id="560819"/>
    <lineage>
        <taxon>Bacteria</taxon>
        <taxon>Pseudomonadati</taxon>
        <taxon>Pseudomonadota</taxon>
        <taxon>Alphaproteobacteria</taxon>
        <taxon>Rhodospirillales</taxon>
        <taxon>Rhodovibrionaceae</taxon>
        <taxon>Tistlia</taxon>
    </lineage>
</organism>
<evidence type="ECO:0000313" key="5">
    <source>
        <dbReference type="EMBL" id="SMF73766.1"/>
    </source>
</evidence>
<dbReference type="RefSeq" id="WP_085125772.1">
    <property type="nucleotide sequence ID" value="NZ_FWZX01000032.1"/>
</dbReference>
<evidence type="ECO:0000256" key="4">
    <source>
        <dbReference type="ARBA" id="ARBA00023317"/>
    </source>
</evidence>
<dbReference type="PANTHER" id="PTHR10067:SF13">
    <property type="entry name" value="PHOSPHATIDYLSERINE DECARBOXYLASE"/>
    <property type="match status" value="1"/>
</dbReference>
<dbReference type="AlphaFoldDB" id="A0A1Y6CKT0"/>
<protein>
    <submittedName>
        <fullName evidence="5">Phosphatidylserine decarboxylase</fullName>
    </submittedName>
</protein>
<keyword evidence="3" id="KW-0456">Lyase</keyword>
<gene>
    <name evidence="5" type="ORF">SAMN05428998_13253</name>
</gene>
<dbReference type="Proteomes" id="UP000192917">
    <property type="component" value="Unassembled WGS sequence"/>
</dbReference>
<evidence type="ECO:0000313" key="6">
    <source>
        <dbReference type="Proteomes" id="UP000192917"/>
    </source>
</evidence>
<keyword evidence="4" id="KW-0670">Pyruvate</keyword>
<evidence type="ECO:0000256" key="1">
    <source>
        <dbReference type="ARBA" id="ARBA00022793"/>
    </source>
</evidence>
<dbReference type="GO" id="GO:0004609">
    <property type="term" value="F:phosphatidylserine decarboxylase activity"/>
    <property type="evidence" value="ECO:0007669"/>
    <property type="project" value="InterPro"/>
</dbReference>
<dbReference type="InterPro" id="IPR003817">
    <property type="entry name" value="PS_Dcarbxylase"/>
</dbReference>
<reference evidence="5 6" key="1">
    <citation type="submission" date="2017-04" db="EMBL/GenBank/DDBJ databases">
        <authorList>
            <person name="Afonso C.L."/>
            <person name="Miller P.J."/>
            <person name="Scott M.A."/>
            <person name="Spackman E."/>
            <person name="Goraichik I."/>
            <person name="Dimitrov K.M."/>
            <person name="Suarez D.L."/>
            <person name="Swayne D.E."/>
        </authorList>
    </citation>
    <scope>NUCLEOTIDE SEQUENCE [LARGE SCALE GENOMIC DNA]</scope>
    <source>
        <strain evidence="5 6">USBA 355</strain>
    </source>
</reference>